<dbReference type="SUPFAM" id="SSF53383">
    <property type="entry name" value="PLP-dependent transferases"/>
    <property type="match status" value="1"/>
</dbReference>
<evidence type="ECO:0000256" key="6">
    <source>
        <dbReference type="ARBA" id="ARBA00023192"/>
    </source>
</evidence>
<dbReference type="EC" id="4.4.1.1" evidence="4"/>
<protein>
    <recommendedName>
        <fullName evidence="4">cystathionine gamma-lyase</fullName>
        <ecNumber evidence="4">4.4.1.1</ecNumber>
    </recommendedName>
    <alternativeName>
        <fullName evidence="7">Gamma-cystathionase</fullName>
    </alternativeName>
</protein>
<name>A0A7E5WF99_TRINI</name>
<dbReference type="GO" id="GO:0019343">
    <property type="term" value="P:cysteine biosynthetic process via cystathionine"/>
    <property type="evidence" value="ECO:0007669"/>
    <property type="project" value="TreeGrafter"/>
</dbReference>
<keyword evidence="10" id="KW-1185">Reference proteome</keyword>
<dbReference type="AlphaFoldDB" id="A0A7E5WF99"/>
<evidence type="ECO:0000313" key="11">
    <source>
        <dbReference type="RefSeq" id="XP_026739378.1"/>
    </source>
</evidence>
<evidence type="ECO:0000256" key="1">
    <source>
        <dbReference type="ARBA" id="ARBA00001933"/>
    </source>
</evidence>
<dbReference type="Gene3D" id="3.90.1150.10">
    <property type="entry name" value="Aspartate Aminotransferase, domain 1"/>
    <property type="match status" value="1"/>
</dbReference>
<comment type="cofactor">
    <cofactor evidence="1 9">
        <name>pyridoxal 5'-phosphate</name>
        <dbReference type="ChEBI" id="CHEBI:597326"/>
    </cofactor>
</comment>
<evidence type="ECO:0000256" key="3">
    <source>
        <dbReference type="ARBA" id="ARBA00009077"/>
    </source>
</evidence>
<keyword evidence="5 8" id="KW-0663">Pyridoxal phosphate</keyword>
<proteinExistence type="inferred from homology"/>
<dbReference type="Proteomes" id="UP000322000">
    <property type="component" value="Chromosome 16"/>
</dbReference>
<dbReference type="RefSeq" id="XP_026739378.1">
    <property type="nucleotide sequence ID" value="XM_026883577.1"/>
</dbReference>
<dbReference type="InParanoid" id="A0A7E5WF99"/>
<evidence type="ECO:0000256" key="2">
    <source>
        <dbReference type="ARBA" id="ARBA00005038"/>
    </source>
</evidence>
<evidence type="ECO:0000313" key="10">
    <source>
        <dbReference type="Proteomes" id="UP000322000"/>
    </source>
</evidence>
<dbReference type="FunFam" id="3.90.1150.10:FF:000033">
    <property type="entry name" value="Cystathionine gamma-synthase"/>
    <property type="match status" value="1"/>
</dbReference>
<organism evidence="10 11">
    <name type="scientific">Trichoplusia ni</name>
    <name type="common">Cabbage looper</name>
    <dbReference type="NCBI Taxonomy" id="7111"/>
    <lineage>
        <taxon>Eukaryota</taxon>
        <taxon>Metazoa</taxon>
        <taxon>Ecdysozoa</taxon>
        <taxon>Arthropoda</taxon>
        <taxon>Hexapoda</taxon>
        <taxon>Insecta</taxon>
        <taxon>Pterygota</taxon>
        <taxon>Neoptera</taxon>
        <taxon>Endopterygota</taxon>
        <taxon>Lepidoptera</taxon>
        <taxon>Glossata</taxon>
        <taxon>Ditrysia</taxon>
        <taxon>Noctuoidea</taxon>
        <taxon>Noctuidae</taxon>
        <taxon>Plusiinae</taxon>
        <taxon>Trichoplusia</taxon>
    </lineage>
</organism>
<dbReference type="GO" id="GO:0005737">
    <property type="term" value="C:cytoplasm"/>
    <property type="evidence" value="ECO:0007669"/>
    <property type="project" value="TreeGrafter"/>
</dbReference>
<dbReference type="OrthoDB" id="3512640at2759"/>
<comment type="similarity">
    <text evidence="3 9">Belongs to the trans-sulfuration enzymes family.</text>
</comment>
<evidence type="ECO:0000256" key="7">
    <source>
        <dbReference type="ARBA" id="ARBA00029853"/>
    </source>
</evidence>
<evidence type="ECO:0000256" key="5">
    <source>
        <dbReference type="ARBA" id="ARBA00022898"/>
    </source>
</evidence>
<dbReference type="PIRSF" id="PIRSF001434">
    <property type="entry name" value="CGS"/>
    <property type="match status" value="1"/>
</dbReference>
<dbReference type="Pfam" id="PF01053">
    <property type="entry name" value="Cys_Met_Meta_PP"/>
    <property type="match status" value="1"/>
</dbReference>
<dbReference type="GO" id="GO:0019346">
    <property type="term" value="P:transsulfuration"/>
    <property type="evidence" value="ECO:0007669"/>
    <property type="project" value="InterPro"/>
</dbReference>
<dbReference type="PANTHER" id="PTHR11808:SF15">
    <property type="entry name" value="CYSTATHIONINE GAMMA-LYASE"/>
    <property type="match status" value="1"/>
</dbReference>
<dbReference type="InterPro" id="IPR015424">
    <property type="entry name" value="PyrdxlP-dep_Trfase"/>
</dbReference>
<dbReference type="GO" id="GO:0030170">
    <property type="term" value="F:pyridoxal phosphate binding"/>
    <property type="evidence" value="ECO:0007669"/>
    <property type="project" value="InterPro"/>
</dbReference>
<dbReference type="InterPro" id="IPR000277">
    <property type="entry name" value="Cys/Met-Metab_PyrdxlP-dep_enz"/>
</dbReference>
<evidence type="ECO:0000256" key="9">
    <source>
        <dbReference type="RuleBase" id="RU362118"/>
    </source>
</evidence>
<evidence type="ECO:0000256" key="8">
    <source>
        <dbReference type="PIRSR" id="PIRSR001434-2"/>
    </source>
</evidence>
<comment type="pathway">
    <text evidence="2">Amino-acid biosynthesis; L-cysteine biosynthesis; L-cysteine from L-homocysteine and L-serine: step 2/2.</text>
</comment>
<gene>
    <name evidence="11" type="primary">LOC113502163</name>
</gene>
<keyword evidence="6" id="KW-0028">Amino-acid biosynthesis</keyword>
<dbReference type="KEGG" id="tnl:113502163"/>
<feature type="modified residue" description="N6-(pyridoxal phosphate)lysine" evidence="8">
    <location>
        <position position="245"/>
    </location>
</feature>
<reference evidence="11" key="1">
    <citation type="submission" date="2025-08" db="UniProtKB">
        <authorList>
            <consortium name="RefSeq"/>
        </authorList>
    </citation>
    <scope>IDENTIFICATION</scope>
</reference>
<dbReference type="InterPro" id="IPR015421">
    <property type="entry name" value="PyrdxlP-dep_Trfase_major"/>
</dbReference>
<dbReference type="GO" id="GO:0004123">
    <property type="term" value="F:cystathionine gamma-lyase activity"/>
    <property type="evidence" value="ECO:0007669"/>
    <property type="project" value="TreeGrafter"/>
</dbReference>
<accession>A0A7E5WF99</accession>
<dbReference type="FunFam" id="3.40.640.10:FF:000009">
    <property type="entry name" value="Cystathionine gamma-synthase homolog"/>
    <property type="match status" value="1"/>
</dbReference>
<dbReference type="CDD" id="cd00614">
    <property type="entry name" value="CGS_like"/>
    <property type="match status" value="1"/>
</dbReference>
<dbReference type="InterPro" id="IPR015422">
    <property type="entry name" value="PyrdxlP-dep_Trfase_small"/>
</dbReference>
<dbReference type="UniPathway" id="UPA00136">
    <property type="reaction ID" value="UER00202"/>
</dbReference>
<sequence>MRCFIISSSIQQCQCGRMISPYLAQIALRRMSSQKEADEDSCGFLPQKSGYATAAVHVAQEPEKQGGAVVPPITMSSTFKFKSLTEPLNNFIYGRLGNPMRDTLEQCLASLEGGKVGFAFASGMGAISATALLLNKGDHLISNEDVYGGTYTLFSEFIPRLGVEVTFIDMMDPNNLEKAIKKNTKMVYFETPTNPSIKVIDIEVTVKQVKKHGNIMVVVDNTFLGSYLQRPLDFGADIVLYSLTKFMNGNSDVILGGAIVNDAGIAERLRFIQRIVGIIPSPFDCYLVNRSLKTLAIRMERHKVTSLAIAKWLYFHPQIRDVMHPGLETHMQQHIAKKQSTGHSGVFSFAHFGNLKNSEKLCAALKVFTLAVSLGGHESLIEIPSQMTHKLVPEDVKKRLGITDNVIRVSVGLEDYKDLIEDLEQALLVAFCEK</sequence>
<dbReference type="PANTHER" id="PTHR11808">
    <property type="entry name" value="TRANS-SULFURATION ENZYME FAMILY MEMBER"/>
    <property type="match status" value="1"/>
</dbReference>
<keyword evidence="6" id="KW-0198">Cysteine biosynthesis</keyword>
<dbReference type="GO" id="GO:0009086">
    <property type="term" value="P:methionine biosynthetic process"/>
    <property type="evidence" value="ECO:0007669"/>
    <property type="project" value="UniProtKB-ARBA"/>
</dbReference>
<evidence type="ECO:0000256" key="4">
    <source>
        <dbReference type="ARBA" id="ARBA00012085"/>
    </source>
</evidence>
<dbReference type="GeneID" id="113502163"/>
<dbReference type="Gene3D" id="3.40.640.10">
    <property type="entry name" value="Type I PLP-dependent aspartate aminotransferase-like (Major domain)"/>
    <property type="match status" value="1"/>
</dbReference>